<feature type="region of interest" description="Disordered" evidence="10">
    <location>
        <begin position="1"/>
        <end position="47"/>
    </location>
</feature>
<keyword evidence="7" id="KW-0694">RNA-binding</keyword>
<evidence type="ECO:0000313" key="12">
    <source>
        <dbReference type="EMBL" id="CAE8605001.1"/>
    </source>
</evidence>
<dbReference type="AlphaFoldDB" id="A0A813EYK4"/>
<keyword evidence="13" id="KW-1185">Reference proteome</keyword>
<evidence type="ECO:0000256" key="1">
    <source>
        <dbReference type="ARBA" id="ARBA00008226"/>
    </source>
</evidence>
<dbReference type="PROSITE" id="PS50860">
    <property type="entry name" value="AA_TRNA_LIGASE_II_ALA"/>
    <property type="match status" value="1"/>
</dbReference>
<comment type="similarity">
    <text evidence="1">Belongs to the class-II aminoacyl-tRNA synthetase family.</text>
</comment>
<protein>
    <recommendedName>
        <fullName evidence="2">alanine--tRNA ligase</fullName>
        <ecNumber evidence="2">6.1.1.7</ecNumber>
    </recommendedName>
</protein>
<dbReference type="Pfam" id="PF01411">
    <property type="entry name" value="tRNA-synt_2c"/>
    <property type="match status" value="1"/>
</dbReference>
<evidence type="ECO:0000256" key="9">
    <source>
        <dbReference type="ARBA" id="ARBA00023146"/>
    </source>
</evidence>
<evidence type="ECO:0000256" key="8">
    <source>
        <dbReference type="ARBA" id="ARBA00022917"/>
    </source>
</evidence>
<dbReference type="InterPro" id="IPR018164">
    <property type="entry name" value="Ala-tRNA-synth_IIc_N"/>
</dbReference>
<keyword evidence="8" id="KW-0648">Protein biosynthesis</keyword>
<organism evidence="12 13">
    <name type="scientific">Polarella glacialis</name>
    <name type="common">Dinoflagellate</name>
    <dbReference type="NCBI Taxonomy" id="89957"/>
    <lineage>
        <taxon>Eukaryota</taxon>
        <taxon>Sar</taxon>
        <taxon>Alveolata</taxon>
        <taxon>Dinophyceae</taxon>
        <taxon>Suessiales</taxon>
        <taxon>Suessiaceae</taxon>
        <taxon>Polarella</taxon>
    </lineage>
</organism>
<dbReference type="Proteomes" id="UP000654075">
    <property type="component" value="Unassembled WGS sequence"/>
</dbReference>
<evidence type="ECO:0000256" key="4">
    <source>
        <dbReference type="ARBA" id="ARBA00022598"/>
    </source>
</evidence>
<dbReference type="InterPro" id="IPR018165">
    <property type="entry name" value="Ala-tRNA-synth_IIc_core"/>
</dbReference>
<evidence type="ECO:0000256" key="3">
    <source>
        <dbReference type="ARBA" id="ARBA00022555"/>
    </source>
</evidence>
<feature type="domain" description="Alanyl-transfer RNA synthetases family profile" evidence="11">
    <location>
        <begin position="47"/>
        <end position="120"/>
    </location>
</feature>
<sequence>MSVQPVTGAVSTLTSADEKEDSSSSPSKFAPAPRKAGAKGPGSGEFTSGAQVRQSFIDFFAKKYQHVFVPSAPVVPHNDPTLLFINAGMNQFKPIFVGQIDPSHPHAKLKRAVNSQKCIR</sequence>
<dbReference type="PANTHER" id="PTHR11777:SF9">
    <property type="entry name" value="ALANINE--TRNA LIGASE, CYTOPLASMIC"/>
    <property type="match status" value="1"/>
</dbReference>
<keyword evidence="5" id="KW-0547">Nucleotide-binding</keyword>
<keyword evidence="4" id="KW-0436">Ligase</keyword>
<dbReference type="GO" id="GO:0000049">
    <property type="term" value="F:tRNA binding"/>
    <property type="evidence" value="ECO:0007669"/>
    <property type="project" value="UniProtKB-KW"/>
</dbReference>
<dbReference type="InterPro" id="IPR045864">
    <property type="entry name" value="aa-tRNA-synth_II/BPL/LPL"/>
</dbReference>
<dbReference type="OrthoDB" id="2423964at2759"/>
<feature type="non-terminal residue" evidence="12">
    <location>
        <position position="1"/>
    </location>
</feature>
<dbReference type="EC" id="6.1.1.7" evidence="2"/>
<dbReference type="PANTHER" id="PTHR11777">
    <property type="entry name" value="ALANYL-TRNA SYNTHETASE"/>
    <property type="match status" value="1"/>
</dbReference>
<keyword evidence="6" id="KW-0067">ATP-binding</keyword>
<evidence type="ECO:0000256" key="10">
    <source>
        <dbReference type="SAM" id="MobiDB-lite"/>
    </source>
</evidence>
<dbReference type="GO" id="GO:0004813">
    <property type="term" value="F:alanine-tRNA ligase activity"/>
    <property type="evidence" value="ECO:0007669"/>
    <property type="project" value="UniProtKB-EC"/>
</dbReference>
<comment type="caution">
    <text evidence="12">The sequence shown here is derived from an EMBL/GenBank/DDBJ whole genome shotgun (WGS) entry which is preliminary data.</text>
</comment>
<dbReference type="SUPFAM" id="SSF55681">
    <property type="entry name" value="Class II aaRS and biotin synthetases"/>
    <property type="match status" value="1"/>
</dbReference>
<dbReference type="GO" id="GO:0005524">
    <property type="term" value="F:ATP binding"/>
    <property type="evidence" value="ECO:0007669"/>
    <property type="project" value="UniProtKB-KW"/>
</dbReference>
<evidence type="ECO:0000256" key="2">
    <source>
        <dbReference type="ARBA" id="ARBA00013168"/>
    </source>
</evidence>
<evidence type="ECO:0000313" key="13">
    <source>
        <dbReference type="Proteomes" id="UP000654075"/>
    </source>
</evidence>
<dbReference type="GO" id="GO:0006419">
    <property type="term" value="P:alanyl-tRNA aminoacylation"/>
    <property type="evidence" value="ECO:0007669"/>
    <property type="project" value="InterPro"/>
</dbReference>
<dbReference type="InterPro" id="IPR050058">
    <property type="entry name" value="Ala-tRNA_ligase"/>
</dbReference>
<keyword evidence="9" id="KW-0030">Aminoacyl-tRNA synthetase</keyword>
<feature type="compositionally biased region" description="Polar residues" evidence="10">
    <location>
        <begin position="1"/>
        <end position="14"/>
    </location>
</feature>
<dbReference type="GO" id="GO:0002161">
    <property type="term" value="F:aminoacyl-tRNA deacylase activity"/>
    <property type="evidence" value="ECO:0007669"/>
    <property type="project" value="TreeGrafter"/>
</dbReference>
<reference evidence="12" key="1">
    <citation type="submission" date="2021-02" db="EMBL/GenBank/DDBJ databases">
        <authorList>
            <person name="Dougan E. K."/>
            <person name="Rhodes N."/>
            <person name="Thang M."/>
            <person name="Chan C."/>
        </authorList>
    </citation>
    <scope>NUCLEOTIDE SEQUENCE</scope>
</reference>
<evidence type="ECO:0000256" key="6">
    <source>
        <dbReference type="ARBA" id="ARBA00022840"/>
    </source>
</evidence>
<evidence type="ECO:0000259" key="11">
    <source>
        <dbReference type="PROSITE" id="PS50860"/>
    </source>
</evidence>
<keyword evidence="3" id="KW-0820">tRNA-binding</keyword>
<evidence type="ECO:0000256" key="5">
    <source>
        <dbReference type="ARBA" id="ARBA00022741"/>
    </source>
</evidence>
<proteinExistence type="inferred from homology"/>
<name>A0A813EYK4_POLGL</name>
<gene>
    <name evidence="12" type="ORF">PGLA1383_LOCUS23139</name>
</gene>
<evidence type="ECO:0000256" key="7">
    <source>
        <dbReference type="ARBA" id="ARBA00022884"/>
    </source>
</evidence>
<dbReference type="GO" id="GO:0005739">
    <property type="term" value="C:mitochondrion"/>
    <property type="evidence" value="ECO:0007669"/>
    <property type="project" value="TreeGrafter"/>
</dbReference>
<accession>A0A813EYK4</accession>
<dbReference type="EMBL" id="CAJNNV010017239">
    <property type="protein sequence ID" value="CAE8605001.1"/>
    <property type="molecule type" value="Genomic_DNA"/>
</dbReference>
<dbReference type="Gene3D" id="3.30.930.10">
    <property type="entry name" value="Bira Bifunctional Protein, Domain 2"/>
    <property type="match status" value="1"/>
</dbReference>
<feature type="compositionally biased region" description="Low complexity" evidence="10">
    <location>
        <begin position="23"/>
        <end position="35"/>
    </location>
</feature>